<name>M2YCR4_9PROT</name>
<evidence type="ECO:0000256" key="8">
    <source>
        <dbReference type="ARBA" id="ARBA00023010"/>
    </source>
</evidence>
<comment type="subunit">
    <text evidence="10">Forms a complex with SecF. Part of the essential Sec protein translocation apparatus which comprises SecA, SecYEG and auxiliary proteins SecDF-YajC and YidC.</text>
</comment>
<dbReference type="Proteomes" id="UP000011744">
    <property type="component" value="Unassembled WGS sequence"/>
</dbReference>
<keyword evidence="4" id="KW-0997">Cell inner membrane</keyword>
<dbReference type="FunFam" id="3.30.1360.200:FF:000002">
    <property type="entry name" value="Preprotein translocase subunit SecD"/>
    <property type="match status" value="1"/>
</dbReference>
<feature type="domain" description="Protein export membrane protein SecD/SecF C-terminal" evidence="12">
    <location>
        <begin position="341"/>
        <end position="506"/>
    </location>
</feature>
<keyword evidence="5 10" id="KW-0812">Transmembrane</keyword>
<dbReference type="InterPro" id="IPR055344">
    <property type="entry name" value="SecD_SecF_C_bact"/>
</dbReference>
<evidence type="ECO:0000259" key="14">
    <source>
        <dbReference type="Pfam" id="PF22599"/>
    </source>
</evidence>
<dbReference type="OrthoDB" id="9805019at2"/>
<evidence type="ECO:0000256" key="10">
    <source>
        <dbReference type="HAMAP-Rule" id="MF_01463"/>
    </source>
</evidence>
<dbReference type="Gene3D" id="3.30.1360.200">
    <property type="match status" value="1"/>
</dbReference>
<dbReference type="InterPro" id="IPR048631">
    <property type="entry name" value="SecD_1st"/>
</dbReference>
<dbReference type="Pfam" id="PF07549">
    <property type="entry name" value="Sec_GG"/>
    <property type="match status" value="1"/>
</dbReference>
<evidence type="ECO:0000313" key="15">
    <source>
        <dbReference type="EMBL" id="EME70786.1"/>
    </source>
</evidence>
<keyword evidence="6 10" id="KW-0653">Protein transport</keyword>
<comment type="subcellular location">
    <subcellularLocation>
        <location evidence="1 10">Cell membrane</location>
        <topology evidence="1 10">Multi-pass membrane protein</topology>
    </subcellularLocation>
</comment>
<dbReference type="GO" id="GO:0043952">
    <property type="term" value="P:protein transport by the Sec complex"/>
    <property type="evidence" value="ECO:0007669"/>
    <property type="project" value="UniProtKB-UniRule"/>
</dbReference>
<dbReference type="eggNOG" id="COG0342">
    <property type="taxonomic scope" value="Bacteria"/>
</dbReference>
<feature type="transmembrane region" description="Helical" evidence="10">
    <location>
        <begin position="362"/>
        <end position="382"/>
    </location>
</feature>
<keyword evidence="2 10" id="KW-0813">Transport</keyword>
<evidence type="ECO:0000256" key="11">
    <source>
        <dbReference type="SAM" id="MobiDB-lite"/>
    </source>
</evidence>
<dbReference type="GO" id="GO:0005886">
    <property type="term" value="C:plasma membrane"/>
    <property type="evidence" value="ECO:0007669"/>
    <property type="project" value="UniProtKB-SubCell"/>
</dbReference>
<evidence type="ECO:0000259" key="13">
    <source>
        <dbReference type="Pfam" id="PF21760"/>
    </source>
</evidence>
<dbReference type="Pfam" id="PF02355">
    <property type="entry name" value="SecD_SecF_C"/>
    <property type="match status" value="1"/>
</dbReference>
<feature type="domain" description="SecDF P1 head subdomain" evidence="14">
    <location>
        <begin position="235"/>
        <end position="338"/>
    </location>
</feature>
<sequence>MLYYPRWKIAMVAVIATLGVIFVFPNLLTREQADRLPHWLQPISLGLDLQGGSYLLLEVDTGYVVREQLTSLVETVRTTLRKEKVKYSDLGVRGDMVNVRVIEADDRAKARDLLRKLDPDAALDARDDGFMTLKYSEQAVKTRKTAAVDQSLEIVRRRIDEVGTREPSIQRQGEDRIVVQLPGVKDPDRIKSLLGKTAKLTFHLLDDTTTAEEAGRGRVPPGSMLLPSAEKERGMPESYVVRKRVEVGGDMLTDSKATYSEGRPVVSFRFNAGGGKKFGDATRENAGKFLAIVLDDKVISAPRINEPILGGSGIISGSFSVQQAQDLALLLRAGALPAPLQVLEERTVGPDLGADSIQAGTIASAVGLLAVVVFMVVIYGVLGILANVALVFNLILLMALLSALGATLTLPGIAGIVLTMGMAVDANVLIYERVREEQRRGRSILSAVQHGFDRAHATIFDANFTHMIAALLLYVFGTGPIRGFAVTLGIGIMTSQFTAVNITRLMVAIWIAVRRPKTLPL</sequence>
<dbReference type="InterPro" id="IPR022813">
    <property type="entry name" value="SecD/SecF_arch_bac"/>
</dbReference>
<dbReference type="EMBL" id="AONQ01000012">
    <property type="protein sequence ID" value="EME70786.1"/>
    <property type="molecule type" value="Genomic_DNA"/>
</dbReference>
<evidence type="ECO:0000259" key="12">
    <source>
        <dbReference type="Pfam" id="PF02355"/>
    </source>
</evidence>
<feature type="region of interest" description="Disordered" evidence="11">
    <location>
        <begin position="211"/>
        <end position="231"/>
    </location>
</feature>
<evidence type="ECO:0000256" key="1">
    <source>
        <dbReference type="ARBA" id="ARBA00004651"/>
    </source>
</evidence>
<gene>
    <name evidence="10 15" type="primary">secD</name>
    <name evidence="15" type="ORF">H261_06129</name>
</gene>
<feature type="transmembrane region" description="Helical" evidence="10">
    <location>
        <begin position="413"/>
        <end position="434"/>
    </location>
</feature>
<dbReference type="FunFam" id="1.20.1640.10:FF:000004">
    <property type="entry name" value="Protein translocase subunit SecD"/>
    <property type="match status" value="1"/>
</dbReference>
<dbReference type="PATRIC" id="fig|1244869.3.peg.1231"/>
<organism evidence="15 16">
    <name type="scientific">Paramagnetospirillum caucaseum</name>
    <dbReference type="NCBI Taxonomy" id="1244869"/>
    <lineage>
        <taxon>Bacteria</taxon>
        <taxon>Pseudomonadati</taxon>
        <taxon>Pseudomonadota</taxon>
        <taxon>Alphaproteobacteria</taxon>
        <taxon>Rhodospirillales</taxon>
        <taxon>Magnetospirillaceae</taxon>
        <taxon>Paramagnetospirillum</taxon>
    </lineage>
</organism>
<dbReference type="HAMAP" id="MF_01463_B">
    <property type="entry name" value="SecD_B"/>
    <property type="match status" value="1"/>
</dbReference>
<dbReference type="SUPFAM" id="SSF82866">
    <property type="entry name" value="Multidrug efflux transporter AcrB transmembrane domain"/>
    <property type="match status" value="1"/>
</dbReference>
<evidence type="ECO:0000256" key="5">
    <source>
        <dbReference type="ARBA" id="ARBA00022692"/>
    </source>
</evidence>
<dbReference type="Gene3D" id="1.20.1640.10">
    <property type="entry name" value="Multidrug efflux transporter AcrB transmembrane domain"/>
    <property type="match status" value="1"/>
</dbReference>
<dbReference type="InterPro" id="IPR048634">
    <property type="entry name" value="SecD_SecF_C"/>
</dbReference>
<dbReference type="STRING" id="1244869.H261_06129"/>
<feature type="transmembrane region" description="Helical" evidence="10">
    <location>
        <begin position="389"/>
        <end position="407"/>
    </location>
</feature>
<dbReference type="InterPro" id="IPR001036">
    <property type="entry name" value="Acrflvin-R"/>
</dbReference>
<dbReference type="GO" id="GO:0006605">
    <property type="term" value="P:protein targeting"/>
    <property type="evidence" value="ECO:0007669"/>
    <property type="project" value="UniProtKB-UniRule"/>
</dbReference>
<dbReference type="GO" id="GO:0015450">
    <property type="term" value="F:protein-transporting ATPase activity"/>
    <property type="evidence" value="ECO:0007669"/>
    <property type="project" value="InterPro"/>
</dbReference>
<feature type="transmembrane region" description="Helical" evidence="10">
    <location>
        <begin position="488"/>
        <end position="513"/>
    </location>
</feature>
<evidence type="ECO:0000313" key="16">
    <source>
        <dbReference type="Proteomes" id="UP000011744"/>
    </source>
</evidence>
<dbReference type="AlphaFoldDB" id="M2YCR4"/>
<evidence type="ECO:0000256" key="9">
    <source>
        <dbReference type="ARBA" id="ARBA00023136"/>
    </source>
</evidence>
<dbReference type="PANTHER" id="PTHR30081">
    <property type="entry name" value="PROTEIN-EXPORT MEMBRANE PROTEIN SEC"/>
    <property type="match status" value="1"/>
</dbReference>
<feature type="transmembrane region" description="Helical" evidence="10">
    <location>
        <begin position="7"/>
        <end position="28"/>
    </location>
</feature>
<dbReference type="InterPro" id="IPR022646">
    <property type="entry name" value="SecD/SecF_CS"/>
</dbReference>
<protein>
    <recommendedName>
        <fullName evidence="10">Protein translocase subunit SecD</fullName>
    </recommendedName>
</protein>
<evidence type="ECO:0000256" key="4">
    <source>
        <dbReference type="ARBA" id="ARBA00022519"/>
    </source>
</evidence>
<dbReference type="InterPro" id="IPR005791">
    <property type="entry name" value="SecD"/>
</dbReference>
<dbReference type="NCBIfam" id="TIGR01129">
    <property type="entry name" value="secD"/>
    <property type="match status" value="1"/>
</dbReference>
<feature type="domain" description="Protein translocase subunit SecDF P1" evidence="13">
    <location>
        <begin position="148"/>
        <end position="207"/>
    </location>
</feature>
<comment type="similarity">
    <text evidence="10">Belongs to the SecD/SecF family. SecD subfamily.</text>
</comment>
<reference evidence="15 16" key="1">
    <citation type="journal article" date="2014" name="Genome Announc.">
        <title>Draft Genome Sequence of Magnetospirillum sp. Strain SO-1, a Freshwater Magnetotactic Bacterium Isolated from the Ol'khovka River, Russia.</title>
        <authorList>
            <person name="Grouzdev D.S."/>
            <person name="Dziuba M.V."/>
            <person name="Sukhacheva M.S."/>
            <person name="Mardanov A.V."/>
            <person name="Beletskiy A.V."/>
            <person name="Kuznetsov B.B."/>
            <person name="Skryabin K.G."/>
        </authorList>
    </citation>
    <scope>NUCLEOTIDE SEQUENCE [LARGE SCALE GENOMIC DNA]</scope>
    <source>
        <strain evidence="15 16">SO-1</strain>
    </source>
</reference>
<dbReference type="GO" id="GO:0065002">
    <property type="term" value="P:intracellular protein transmembrane transport"/>
    <property type="evidence" value="ECO:0007669"/>
    <property type="project" value="UniProtKB-UniRule"/>
</dbReference>
<accession>M2YCR4</accession>
<evidence type="ECO:0000256" key="2">
    <source>
        <dbReference type="ARBA" id="ARBA00022448"/>
    </source>
</evidence>
<dbReference type="PRINTS" id="PR00702">
    <property type="entry name" value="ACRIFLAVINRP"/>
</dbReference>
<feature type="transmembrane region" description="Helical" evidence="10">
    <location>
        <begin position="455"/>
        <end position="476"/>
    </location>
</feature>
<dbReference type="Pfam" id="PF22599">
    <property type="entry name" value="SecDF_P1_head"/>
    <property type="match status" value="1"/>
</dbReference>
<keyword evidence="3 10" id="KW-1003">Cell membrane</keyword>
<dbReference type="PANTHER" id="PTHR30081:SF1">
    <property type="entry name" value="PROTEIN TRANSLOCASE SUBUNIT SECD"/>
    <property type="match status" value="1"/>
</dbReference>
<keyword evidence="9 10" id="KW-0472">Membrane</keyword>
<dbReference type="NCBIfam" id="TIGR00916">
    <property type="entry name" value="2A0604s01"/>
    <property type="match status" value="1"/>
</dbReference>
<dbReference type="Gene3D" id="3.30.70.3400">
    <property type="match status" value="2"/>
</dbReference>
<proteinExistence type="inferred from homology"/>
<dbReference type="InterPro" id="IPR054384">
    <property type="entry name" value="SecDF_P1_head"/>
</dbReference>
<dbReference type="Pfam" id="PF21760">
    <property type="entry name" value="SecD_1st"/>
    <property type="match status" value="1"/>
</dbReference>
<comment type="caution">
    <text evidence="15">The sequence shown here is derived from an EMBL/GenBank/DDBJ whole genome shotgun (WGS) entry which is preliminary data.</text>
</comment>
<keyword evidence="16" id="KW-1185">Reference proteome</keyword>
<keyword evidence="8 10" id="KW-0811">Translocation</keyword>
<keyword evidence="7 10" id="KW-1133">Transmembrane helix</keyword>
<comment type="function">
    <text evidence="10">Part of the Sec protein translocase complex. Interacts with the SecYEG preprotein conducting channel. SecDF uses the proton motive force (PMF) to complete protein translocation after the ATP-dependent function of SecA.</text>
</comment>
<dbReference type="RefSeq" id="WP_008615471.1">
    <property type="nucleotide sequence ID" value="NZ_AONQ01000012.1"/>
</dbReference>
<evidence type="ECO:0000256" key="3">
    <source>
        <dbReference type="ARBA" id="ARBA00022475"/>
    </source>
</evidence>
<evidence type="ECO:0000256" key="7">
    <source>
        <dbReference type="ARBA" id="ARBA00022989"/>
    </source>
</evidence>
<evidence type="ECO:0000256" key="6">
    <source>
        <dbReference type="ARBA" id="ARBA00022927"/>
    </source>
</evidence>